<dbReference type="EMBL" id="GEDC01025341">
    <property type="protein sequence ID" value="JAS11957.1"/>
    <property type="molecule type" value="Transcribed_RNA"/>
</dbReference>
<dbReference type="Pfam" id="PF15239">
    <property type="entry name" value="CFAP96-like"/>
    <property type="match status" value="1"/>
</dbReference>
<keyword evidence="2" id="KW-0963">Cytoplasm</keyword>
<protein>
    <recommendedName>
        <fullName evidence="5">Cilia-and flagella-associated protein 96</fullName>
    </recommendedName>
</protein>
<evidence type="ECO:0000256" key="5">
    <source>
        <dbReference type="ARBA" id="ARBA00035693"/>
    </source>
</evidence>
<evidence type="ECO:0000256" key="4">
    <source>
        <dbReference type="ARBA" id="ARBA00035656"/>
    </source>
</evidence>
<name>A0A1B6CEU3_9HEMI</name>
<dbReference type="InterPro" id="IPR029358">
    <property type="entry name" value="CFAP96"/>
</dbReference>
<sequence length="319" mass="36898">MEKYGTHYGKTDLERIGLFADMGYLRVINSKPLKIAPNLKEVKKPPLLCGTSKWKTTGLQDCYFDTKFKRIFEKEGWSTEFIRELKERMKKKQMFSSKPTFLPSSYPKLQASSGDYHGTFGGQIKAFSPILRTDNKKDNKHLRNVITNPGKKGGPGYADICINKYPYYKINPYDDPFTNNLKKKTEKPVPFLGGFHPNYFDKNPYYNVKVIHVVKKEIKKIETRNAPFYPPPSNKQLGGCKAGCFDKWPEYKSSPYNVPKDGNIKGTKSQKIFNVPFKPQQRNKTMYTISTIENKINIALNATNWKNFKPFTYTYKNLL</sequence>
<reference evidence="6" key="1">
    <citation type="submission" date="2015-12" db="EMBL/GenBank/DDBJ databases">
        <title>De novo transcriptome assembly of four potential Pierce s Disease insect vectors from Arizona vineyards.</title>
        <authorList>
            <person name="Tassone E.E."/>
        </authorList>
    </citation>
    <scope>NUCLEOTIDE SEQUENCE</scope>
</reference>
<evidence type="ECO:0000256" key="2">
    <source>
        <dbReference type="ARBA" id="ARBA00022490"/>
    </source>
</evidence>
<comment type="similarity">
    <text evidence="4">Belongs to the CFAP96 family.</text>
</comment>
<dbReference type="AlphaFoldDB" id="A0A1B6CEU3"/>
<accession>A0A1B6CEU3</accession>
<evidence type="ECO:0000256" key="3">
    <source>
        <dbReference type="ARBA" id="ARBA00023212"/>
    </source>
</evidence>
<comment type="subcellular location">
    <subcellularLocation>
        <location evidence="1">Cytoplasm</location>
        <location evidence="1">Cytoskeleton</location>
        <location evidence="1">Microtubule organizing center</location>
        <location evidence="1">Centrosome</location>
    </subcellularLocation>
</comment>
<evidence type="ECO:0000313" key="6">
    <source>
        <dbReference type="EMBL" id="JAS11957.1"/>
    </source>
</evidence>
<dbReference type="GO" id="GO:0005813">
    <property type="term" value="C:centrosome"/>
    <property type="evidence" value="ECO:0007669"/>
    <property type="project" value="UniProtKB-SubCell"/>
</dbReference>
<dbReference type="PANTHER" id="PTHR31144:SF1">
    <property type="entry name" value="UPF0602 PROTEIN C4ORF47"/>
    <property type="match status" value="1"/>
</dbReference>
<dbReference type="PANTHER" id="PTHR31144">
    <property type="entry name" value="UPF0602 PROTEIN C4ORF47"/>
    <property type="match status" value="1"/>
</dbReference>
<proteinExistence type="inferred from homology"/>
<dbReference type="GO" id="GO:0005881">
    <property type="term" value="C:cytoplasmic microtubule"/>
    <property type="evidence" value="ECO:0007669"/>
    <property type="project" value="TreeGrafter"/>
</dbReference>
<keyword evidence="3" id="KW-0206">Cytoskeleton</keyword>
<gene>
    <name evidence="6" type="ORF">g.4900</name>
</gene>
<organism evidence="6">
    <name type="scientific">Clastoptera arizonana</name>
    <name type="common">Arizona spittle bug</name>
    <dbReference type="NCBI Taxonomy" id="38151"/>
    <lineage>
        <taxon>Eukaryota</taxon>
        <taxon>Metazoa</taxon>
        <taxon>Ecdysozoa</taxon>
        <taxon>Arthropoda</taxon>
        <taxon>Hexapoda</taxon>
        <taxon>Insecta</taxon>
        <taxon>Pterygota</taxon>
        <taxon>Neoptera</taxon>
        <taxon>Paraneoptera</taxon>
        <taxon>Hemiptera</taxon>
        <taxon>Auchenorrhyncha</taxon>
        <taxon>Cercopoidea</taxon>
        <taxon>Clastopteridae</taxon>
        <taxon>Clastoptera</taxon>
    </lineage>
</organism>
<evidence type="ECO:0000256" key="1">
    <source>
        <dbReference type="ARBA" id="ARBA00004300"/>
    </source>
</evidence>